<protein>
    <submittedName>
        <fullName evidence="6">Chromatin assembly factor 1 subunit p50</fullName>
    </submittedName>
</protein>
<dbReference type="SUPFAM" id="SSF50978">
    <property type="entry name" value="WD40 repeat-like"/>
    <property type="match status" value="1"/>
</dbReference>
<dbReference type="Proteomes" id="UP001497600">
    <property type="component" value="Chromosome G"/>
</dbReference>
<dbReference type="InterPro" id="IPR001680">
    <property type="entry name" value="WD40_rpt"/>
</dbReference>
<keyword evidence="3" id="KW-0156">Chromatin regulator</keyword>
<evidence type="ECO:0000313" key="6">
    <source>
        <dbReference type="EMBL" id="CAK7916406.1"/>
    </source>
</evidence>
<dbReference type="InterPro" id="IPR036322">
    <property type="entry name" value="WD40_repeat_dom_sf"/>
</dbReference>
<feature type="domain" description="Histone-binding protein RBBP4-like N-terminal" evidence="5">
    <location>
        <begin position="50"/>
        <end position="117"/>
    </location>
</feature>
<evidence type="ECO:0000259" key="5">
    <source>
        <dbReference type="Pfam" id="PF12265"/>
    </source>
</evidence>
<evidence type="ECO:0000256" key="3">
    <source>
        <dbReference type="ARBA" id="ARBA00022853"/>
    </source>
</evidence>
<keyword evidence="7" id="KW-1185">Reference proteome</keyword>
<dbReference type="Pfam" id="PF00400">
    <property type="entry name" value="WD40"/>
    <property type="match status" value="2"/>
</dbReference>
<evidence type="ECO:0000313" key="7">
    <source>
        <dbReference type="Proteomes" id="UP001497600"/>
    </source>
</evidence>
<name>A0ABP0EGX6_9ASCO</name>
<evidence type="ECO:0000256" key="1">
    <source>
        <dbReference type="ARBA" id="ARBA00022574"/>
    </source>
</evidence>
<accession>A0ABP0EGX6</accession>
<evidence type="ECO:0000256" key="2">
    <source>
        <dbReference type="ARBA" id="ARBA00022737"/>
    </source>
</evidence>
<organism evidence="6 7">
    <name type="scientific">[Candida] anglica</name>
    <dbReference type="NCBI Taxonomy" id="148631"/>
    <lineage>
        <taxon>Eukaryota</taxon>
        <taxon>Fungi</taxon>
        <taxon>Dikarya</taxon>
        <taxon>Ascomycota</taxon>
        <taxon>Saccharomycotina</taxon>
        <taxon>Pichiomycetes</taxon>
        <taxon>Debaryomycetaceae</taxon>
        <taxon>Kurtzmaniella</taxon>
    </lineage>
</organism>
<dbReference type="Gene3D" id="2.130.10.10">
    <property type="entry name" value="YVTN repeat-like/Quinoprotein amine dehydrogenase"/>
    <property type="match status" value="1"/>
</dbReference>
<dbReference type="PANTHER" id="PTHR22850">
    <property type="entry name" value="WD40 REPEAT FAMILY"/>
    <property type="match status" value="1"/>
</dbReference>
<proteinExistence type="predicted"/>
<gene>
    <name evidence="6" type="primary">MSI1</name>
    <name evidence="6" type="ORF">CAAN4_G03686</name>
</gene>
<reference evidence="6 7" key="1">
    <citation type="submission" date="2024-01" db="EMBL/GenBank/DDBJ databases">
        <authorList>
            <consortium name="Genoscope - CEA"/>
            <person name="William W."/>
        </authorList>
    </citation>
    <scope>NUCLEOTIDE SEQUENCE [LARGE SCALE GENOMIC DNA]</scope>
    <source>
        <strain evidence="6 7">29B2s-10</strain>
    </source>
</reference>
<dbReference type="InterPro" id="IPR050459">
    <property type="entry name" value="WD_repeat_RBAP46/RBAP48/MSI1"/>
</dbReference>
<sequence>MSIEMKSDVSVEEISDGGNPTEKGSSPVLVDDQNESLGDEPVGIDSKTQENYRIWKKNTPFFYDYVSTTSLLWPSLTVQFFPDVETSPGNDLTLQRLLLGTFTLGQAVDNISILQVPYYTNLTSKIDIYKLNYTAERREFELSTVPQRKPTILQKIHHSGDVNKARYMPQNPDIVASCNNTGDLVVYDRTKHPNFGIGLDDEVNKPDLRLVRKGPTDSISSDIFAIDWNKQNESVIVSGDMEGRISVHDIRSSFTSVAVTSLEATHSYTNESGINDIEWAPKHDSIFAVADETGSMRLYDVRTGAVVHTHKYSGQGGLNAVSINPGNPMYVALGASDGTISVCDIRSSTGDAMMTLPATSFDGSVTQAKWHHRHHNVLAASSTDKTVKIFDLAETNYESNDHVLFVHAGHMLGVNDLDWSLHDDWLMATVADDNSLHVWKPAASIVRPYQNK</sequence>
<dbReference type="Pfam" id="PF12265">
    <property type="entry name" value="CAF1C_H4-bd"/>
    <property type="match status" value="1"/>
</dbReference>
<dbReference type="InterPro" id="IPR022052">
    <property type="entry name" value="Histone-bd_RBBP4-like_N"/>
</dbReference>
<evidence type="ECO:0000256" key="4">
    <source>
        <dbReference type="SAM" id="MobiDB-lite"/>
    </source>
</evidence>
<dbReference type="EMBL" id="OZ004259">
    <property type="protein sequence ID" value="CAK7916406.1"/>
    <property type="molecule type" value="Genomic_DNA"/>
</dbReference>
<dbReference type="InterPro" id="IPR015943">
    <property type="entry name" value="WD40/YVTN_repeat-like_dom_sf"/>
</dbReference>
<feature type="region of interest" description="Disordered" evidence="4">
    <location>
        <begin position="1"/>
        <end position="44"/>
    </location>
</feature>
<keyword evidence="2" id="KW-0677">Repeat</keyword>
<keyword evidence="1" id="KW-0853">WD repeat</keyword>
<dbReference type="SMART" id="SM00320">
    <property type="entry name" value="WD40"/>
    <property type="match status" value="6"/>
</dbReference>